<sequence>GAEGPGGPAVAAAVDETHALHMVRLCRFLLEGYTHAGSGDGAARLAAACGDIPELLFRDVVSYLRRRGEEGSVQAAGGKRTLTTQGAGPGDFDHTSALATRLETLRFVYGLSPDYATLSSEQCTELWESCASSSSDREALMVFFADASRPEGGLPPAPPAAQGGKQLPQPQPRPPQGKPGRRGLGAAFTSETAAYVFANLLCSEGVDWDGLGERAYSSFRQFGTDDLGKRRGGRTVDALWRICLTAGDDGVAGEFFCRVFFSQS</sequence>
<dbReference type="EMBL" id="AGNL01010071">
    <property type="protein sequence ID" value="EJK69439.1"/>
    <property type="molecule type" value="Genomic_DNA"/>
</dbReference>
<reference evidence="2 3" key="1">
    <citation type="journal article" date="2012" name="Genome Biol.">
        <title>Genome and low-iron response of an oceanic diatom adapted to chronic iron limitation.</title>
        <authorList>
            <person name="Lommer M."/>
            <person name="Specht M."/>
            <person name="Roy A.S."/>
            <person name="Kraemer L."/>
            <person name="Andreson R."/>
            <person name="Gutowska M.A."/>
            <person name="Wolf J."/>
            <person name="Bergner S.V."/>
            <person name="Schilhabel M.B."/>
            <person name="Klostermeier U.C."/>
            <person name="Beiko R.G."/>
            <person name="Rosenstiel P."/>
            <person name="Hippler M."/>
            <person name="Laroche J."/>
        </authorList>
    </citation>
    <scope>NUCLEOTIDE SEQUENCE [LARGE SCALE GENOMIC DNA]</scope>
    <source>
        <strain evidence="2 3">CCMP1005</strain>
    </source>
</reference>
<protein>
    <submittedName>
        <fullName evidence="2">Uncharacterized protein</fullName>
    </submittedName>
</protein>
<evidence type="ECO:0000256" key="1">
    <source>
        <dbReference type="SAM" id="MobiDB-lite"/>
    </source>
</evidence>
<dbReference type="AlphaFoldDB" id="K0SWU9"/>
<organism evidence="2 3">
    <name type="scientific">Thalassiosira oceanica</name>
    <name type="common">Marine diatom</name>
    <dbReference type="NCBI Taxonomy" id="159749"/>
    <lineage>
        <taxon>Eukaryota</taxon>
        <taxon>Sar</taxon>
        <taxon>Stramenopiles</taxon>
        <taxon>Ochrophyta</taxon>
        <taxon>Bacillariophyta</taxon>
        <taxon>Coscinodiscophyceae</taxon>
        <taxon>Thalassiosirophycidae</taxon>
        <taxon>Thalassiosirales</taxon>
        <taxon>Thalassiosiraceae</taxon>
        <taxon>Thalassiosira</taxon>
    </lineage>
</organism>
<gene>
    <name evidence="2" type="ORF">THAOC_09305</name>
</gene>
<comment type="caution">
    <text evidence="2">The sequence shown here is derived from an EMBL/GenBank/DDBJ whole genome shotgun (WGS) entry which is preliminary data.</text>
</comment>
<proteinExistence type="predicted"/>
<keyword evidence="3" id="KW-1185">Reference proteome</keyword>
<feature type="region of interest" description="Disordered" evidence="1">
    <location>
        <begin position="151"/>
        <end position="184"/>
    </location>
</feature>
<dbReference type="Proteomes" id="UP000266841">
    <property type="component" value="Unassembled WGS sequence"/>
</dbReference>
<accession>K0SWU9</accession>
<name>K0SWU9_THAOC</name>
<evidence type="ECO:0000313" key="2">
    <source>
        <dbReference type="EMBL" id="EJK69439.1"/>
    </source>
</evidence>
<evidence type="ECO:0000313" key="3">
    <source>
        <dbReference type="Proteomes" id="UP000266841"/>
    </source>
</evidence>
<feature type="non-terminal residue" evidence="2">
    <location>
        <position position="1"/>
    </location>
</feature>